<name>A0ABV5HWY5_9RHOB</name>
<evidence type="ECO:0000313" key="3">
    <source>
        <dbReference type="Proteomes" id="UP001589670"/>
    </source>
</evidence>
<accession>A0ABV5HWY5</accession>
<feature type="signal peptide" evidence="1">
    <location>
        <begin position="1"/>
        <end position="20"/>
    </location>
</feature>
<proteinExistence type="predicted"/>
<feature type="chain" id="PRO_5046633368" evidence="1">
    <location>
        <begin position="21"/>
        <end position="310"/>
    </location>
</feature>
<comment type="caution">
    <text evidence="2">The sequence shown here is derived from an EMBL/GenBank/DDBJ whole genome shotgun (WGS) entry which is preliminary data.</text>
</comment>
<organism evidence="2 3">
    <name type="scientific">Roseovarius ramblicola</name>
    <dbReference type="NCBI Taxonomy" id="2022336"/>
    <lineage>
        <taxon>Bacteria</taxon>
        <taxon>Pseudomonadati</taxon>
        <taxon>Pseudomonadota</taxon>
        <taxon>Alphaproteobacteria</taxon>
        <taxon>Rhodobacterales</taxon>
        <taxon>Roseobacteraceae</taxon>
        <taxon>Roseovarius</taxon>
    </lineage>
</organism>
<evidence type="ECO:0000313" key="2">
    <source>
        <dbReference type="EMBL" id="MFB9148934.1"/>
    </source>
</evidence>
<dbReference type="EMBL" id="JBHMEC010000008">
    <property type="protein sequence ID" value="MFB9148934.1"/>
    <property type="molecule type" value="Genomic_DNA"/>
</dbReference>
<keyword evidence="1" id="KW-0732">Signal</keyword>
<reference evidence="2 3" key="1">
    <citation type="submission" date="2024-09" db="EMBL/GenBank/DDBJ databases">
        <authorList>
            <person name="Sun Q."/>
            <person name="Mori K."/>
        </authorList>
    </citation>
    <scope>NUCLEOTIDE SEQUENCE [LARGE SCALE GENOMIC DNA]</scope>
    <source>
        <strain evidence="2 3">CECT 9424</strain>
    </source>
</reference>
<dbReference type="Proteomes" id="UP001589670">
    <property type="component" value="Unassembled WGS sequence"/>
</dbReference>
<sequence length="310" mass="32269">MRPALLIVLMTAMGGPPAAAETRLGPGVSLAHGSYSTGGGMTVATELRRTAEGKTALCGAWAESGSQSVYTKGASRSILSDASVYSGGTRLLSGLGLLPKIAPRLDYAGVRARCIALDLPWRAGRVPEVFLPRQVISPGTHDDGGHAVRFQQSGPGALGGSLEIIPVLRRQSGLVRLSSGAVVAGGHYTGGGGLRVAAEIVPVSGRAHLCGAWSDLPGQVPQTEGVGRALLHGANVTLGAHRLDIDAGDLRRVRARHDYTGTHANCLDTGLDWHPALARETLRLHLPARVVYRSTTPEGTRVIRFVPSSG</sequence>
<gene>
    <name evidence="2" type="ORF">ACFFU4_04120</name>
</gene>
<keyword evidence="3" id="KW-1185">Reference proteome</keyword>
<dbReference type="RefSeq" id="WP_377067335.1">
    <property type="nucleotide sequence ID" value="NZ_JBHMEC010000008.1"/>
</dbReference>
<protein>
    <submittedName>
        <fullName evidence="2">Orotidine 5-phosphate decarboxylase</fullName>
    </submittedName>
</protein>
<evidence type="ECO:0000256" key="1">
    <source>
        <dbReference type="SAM" id="SignalP"/>
    </source>
</evidence>